<dbReference type="Proteomes" id="UP000184383">
    <property type="component" value="Unassembled WGS sequence"/>
</dbReference>
<dbReference type="GO" id="GO:0006508">
    <property type="term" value="P:proteolysis"/>
    <property type="evidence" value="ECO:0007669"/>
    <property type="project" value="InterPro"/>
</dbReference>
<dbReference type="InterPro" id="IPR003609">
    <property type="entry name" value="Pan_app"/>
</dbReference>
<dbReference type="Pfam" id="PF00024">
    <property type="entry name" value="PAN_1"/>
    <property type="match status" value="1"/>
</dbReference>
<organism evidence="6 7">
    <name type="scientific">Aspergillus wentii DTO 134E9</name>
    <dbReference type="NCBI Taxonomy" id="1073089"/>
    <lineage>
        <taxon>Eukaryota</taxon>
        <taxon>Fungi</taxon>
        <taxon>Dikarya</taxon>
        <taxon>Ascomycota</taxon>
        <taxon>Pezizomycotina</taxon>
        <taxon>Eurotiomycetes</taxon>
        <taxon>Eurotiomycetidae</taxon>
        <taxon>Eurotiales</taxon>
        <taxon>Aspergillaceae</taxon>
        <taxon>Aspergillus</taxon>
        <taxon>Aspergillus subgen. Cremei</taxon>
    </lineage>
</organism>
<keyword evidence="1" id="KW-0677">Repeat</keyword>
<feature type="region of interest" description="Disordered" evidence="3">
    <location>
        <begin position="99"/>
        <end position="189"/>
    </location>
</feature>
<evidence type="ECO:0000259" key="5">
    <source>
        <dbReference type="SMART" id="SM00223"/>
    </source>
</evidence>
<evidence type="ECO:0000256" key="2">
    <source>
        <dbReference type="ARBA" id="ARBA00023157"/>
    </source>
</evidence>
<evidence type="ECO:0000313" key="6">
    <source>
        <dbReference type="EMBL" id="OJJ35035.1"/>
    </source>
</evidence>
<accession>A0A1L9RJD3</accession>
<evidence type="ECO:0000256" key="3">
    <source>
        <dbReference type="SAM" id="MobiDB-lite"/>
    </source>
</evidence>
<feature type="chain" id="PRO_5012521676" description="Apple domain-containing protein" evidence="4">
    <location>
        <begin position="18"/>
        <end position="284"/>
    </location>
</feature>
<dbReference type="RefSeq" id="XP_040688711.1">
    <property type="nucleotide sequence ID" value="XM_040830853.1"/>
</dbReference>
<dbReference type="EMBL" id="KV878212">
    <property type="protein sequence ID" value="OJJ35035.1"/>
    <property type="molecule type" value="Genomic_DNA"/>
</dbReference>
<feature type="compositionally biased region" description="Pro residues" evidence="3">
    <location>
        <begin position="128"/>
        <end position="187"/>
    </location>
</feature>
<keyword evidence="4" id="KW-0732">Signal</keyword>
<dbReference type="OrthoDB" id="10632011at2759"/>
<name>A0A1L9RJD3_ASPWE</name>
<dbReference type="InterPro" id="IPR000177">
    <property type="entry name" value="Apple"/>
</dbReference>
<dbReference type="SUPFAM" id="SSF57414">
    <property type="entry name" value="Hairpin loop containing domain-like"/>
    <property type="match status" value="1"/>
</dbReference>
<dbReference type="Gene3D" id="3.50.4.10">
    <property type="entry name" value="Hepatocyte Growth Factor"/>
    <property type="match status" value="1"/>
</dbReference>
<dbReference type="AlphaFoldDB" id="A0A1L9RJD3"/>
<evidence type="ECO:0000313" key="7">
    <source>
        <dbReference type="Proteomes" id="UP000184383"/>
    </source>
</evidence>
<keyword evidence="2" id="KW-1015">Disulfide bond</keyword>
<feature type="signal peptide" evidence="4">
    <location>
        <begin position="1"/>
        <end position="17"/>
    </location>
</feature>
<proteinExistence type="predicted"/>
<keyword evidence="7" id="KW-1185">Reference proteome</keyword>
<dbReference type="GO" id="GO:0005576">
    <property type="term" value="C:extracellular region"/>
    <property type="evidence" value="ECO:0007669"/>
    <property type="project" value="InterPro"/>
</dbReference>
<dbReference type="VEuPathDB" id="FungiDB:ASPWEDRAFT_171863"/>
<sequence length="284" mass="30879">MKFPLVVLALCAFLVKATDLDDAGCSQVAEGSVAEYDLEGEFLGCSNPVEDAFYEEYFENEDAFECEGDAYIDSLTGTYQCCPAGQIYAWDENSEEGACVDDEGFSSPLLNDHGPQSQLESFLVDNPPANPPLKPGIPVYPSPGNPSPPSNPGNPSPPNPGNPSPPSNPLPRPGNPSPPSQPAPKPYPRFSCPAAGGTYEVVDTVIYKILCYQGFNTRSRRLKVTYTNTAWECMKACSAERMCTASNYWWNTNKCVLARGSIRLGRYSRRDKLLGGLVKGQVRN</sequence>
<evidence type="ECO:0000256" key="4">
    <source>
        <dbReference type="SAM" id="SignalP"/>
    </source>
</evidence>
<feature type="domain" description="Apple" evidence="5">
    <location>
        <begin position="211"/>
        <end position="280"/>
    </location>
</feature>
<protein>
    <recommendedName>
        <fullName evidence="5">Apple domain-containing protein</fullName>
    </recommendedName>
</protein>
<dbReference type="SMART" id="SM00223">
    <property type="entry name" value="APPLE"/>
    <property type="match status" value="1"/>
</dbReference>
<gene>
    <name evidence="6" type="ORF">ASPWEDRAFT_171863</name>
</gene>
<dbReference type="GeneID" id="63746701"/>
<evidence type="ECO:0000256" key="1">
    <source>
        <dbReference type="ARBA" id="ARBA00022737"/>
    </source>
</evidence>
<reference evidence="7" key="1">
    <citation type="journal article" date="2017" name="Genome Biol.">
        <title>Comparative genomics reveals high biological diversity and specific adaptations in the industrially and medically important fungal genus Aspergillus.</title>
        <authorList>
            <person name="de Vries R.P."/>
            <person name="Riley R."/>
            <person name="Wiebenga A."/>
            <person name="Aguilar-Osorio G."/>
            <person name="Amillis S."/>
            <person name="Uchima C.A."/>
            <person name="Anderluh G."/>
            <person name="Asadollahi M."/>
            <person name="Askin M."/>
            <person name="Barry K."/>
            <person name="Battaglia E."/>
            <person name="Bayram O."/>
            <person name="Benocci T."/>
            <person name="Braus-Stromeyer S.A."/>
            <person name="Caldana C."/>
            <person name="Canovas D."/>
            <person name="Cerqueira G.C."/>
            <person name="Chen F."/>
            <person name="Chen W."/>
            <person name="Choi C."/>
            <person name="Clum A."/>
            <person name="Dos Santos R.A."/>
            <person name="Damasio A.R."/>
            <person name="Diallinas G."/>
            <person name="Emri T."/>
            <person name="Fekete E."/>
            <person name="Flipphi M."/>
            <person name="Freyberg S."/>
            <person name="Gallo A."/>
            <person name="Gournas C."/>
            <person name="Habgood R."/>
            <person name="Hainaut M."/>
            <person name="Harispe M.L."/>
            <person name="Henrissat B."/>
            <person name="Hilden K.S."/>
            <person name="Hope R."/>
            <person name="Hossain A."/>
            <person name="Karabika E."/>
            <person name="Karaffa L."/>
            <person name="Karanyi Z."/>
            <person name="Krasevec N."/>
            <person name="Kuo A."/>
            <person name="Kusch H."/>
            <person name="LaButti K."/>
            <person name="Lagendijk E.L."/>
            <person name="Lapidus A."/>
            <person name="Levasseur A."/>
            <person name="Lindquist E."/>
            <person name="Lipzen A."/>
            <person name="Logrieco A.F."/>
            <person name="MacCabe A."/>
            <person name="Maekelae M.R."/>
            <person name="Malavazi I."/>
            <person name="Melin P."/>
            <person name="Meyer V."/>
            <person name="Mielnichuk N."/>
            <person name="Miskei M."/>
            <person name="Molnar A.P."/>
            <person name="Mule G."/>
            <person name="Ngan C.Y."/>
            <person name="Orejas M."/>
            <person name="Orosz E."/>
            <person name="Ouedraogo J.P."/>
            <person name="Overkamp K.M."/>
            <person name="Park H.-S."/>
            <person name="Perrone G."/>
            <person name="Piumi F."/>
            <person name="Punt P.J."/>
            <person name="Ram A.F."/>
            <person name="Ramon A."/>
            <person name="Rauscher S."/>
            <person name="Record E."/>
            <person name="Riano-Pachon D.M."/>
            <person name="Robert V."/>
            <person name="Roehrig J."/>
            <person name="Ruller R."/>
            <person name="Salamov A."/>
            <person name="Salih N.S."/>
            <person name="Samson R.A."/>
            <person name="Sandor E."/>
            <person name="Sanguinetti M."/>
            <person name="Schuetze T."/>
            <person name="Sepcic K."/>
            <person name="Shelest E."/>
            <person name="Sherlock G."/>
            <person name="Sophianopoulou V."/>
            <person name="Squina F.M."/>
            <person name="Sun H."/>
            <person name="Susca A."/>
            <person name="Todd R.B."/>
            <person name="Tsang A."/>
            <person name="Unkles S.E."/>
            <person name="van de Wiele N."/>
            <person name="van Rossen-Uffink D."/>
            <person name="Oliveira J.V."/>
            <person name="Vesth T.C."/>
            <person name="Visser J."/>
            <person name="Yu J.-H."/>
            <person name="Zhou M."/>
            <person name="Andersen M.R."/>
            <person name="Archer D.B."/>
            <person name="Baker S.E."/>
            <person name="Benoit I."/>
            <person name="Brakhage A.A."/>
            <person name="Braus G.H."/>
            <person name="Fischer R."/>
            <person name="Frisvad J.C."/>
            <person name="Goldman G.H."/>
            <person name="Houbraken J."/>
            <person name="Oakley B."/>
            <person name="Pocsi I."/>
            <person name="Scazzocchio C."/>
            <person name="Seiboth B."/>
            <person name="vanKuyk P.A."/>
            <person name="Wortman J."/>
            <person name="Dyer P.S."/>
            <person name="Grigoriev I.V."/>
        </authorList>
    </citation>
    <scope>NUCLEOTIDE SEQUENCE [LARGE SCALE GENOMIC DNA]</scope>
    <source>
        <strain evidence="7">DTO 134E9</strain>
    </source>
</reference>